<organism evidence="1 2">
    <name type="scientific">Spiroplasma ixodetis</name>
    <dbReference type="NCBI Taxonomy" id="2141"/>
    <lineage>
        <taxon>Bacteria</taxon>
        <taxon>Bacillati</taxon>
        <taxon>Mycoplasmatota</taxon>
        <taxon>Mollicutes</taxon>
        <taxon>Entomoplasmatales</taxon>
        <taxon>Spiroplasmataceae</taxon>
        <taxon>Spiroplasma</taxon>
    </lineage>
</organism>
<gene>
    <name evidence="1" type="ORF">SHM_12340</name>
</gene>
<evidence type="ECO:0000313" key="1">
    <source>
        <dbReference type="EMBL" id="BDT03588.1"/>
    </source>
</evidence>
<dbReference type="Proteomes" id="UP001163387">
    <property type="component" value="Chromosome"/>
</dbReference>
<name>A0ABN6SXG1_9MOLU</name>
<keyword evidence="2" id="KW-1185">Reference proteome</keyword>
<reference evidence="1 2" key="1">
    <citation type="journal article" date="2022" name="Front. Microbiol.">
        <title>Male-killing mechanisms vary between Spiroplasma species.</title>
        <authorList>
            <person name="Arai H."/>
            <person name="Inoue M."/>
            <person name="Kageyama D."/>
        </authorList>
    </citation>
    <scope>NUCLEOTIDE SEQUENCE [LARGE SCALE GENOMIC DNA]</scope>
    <source>
        <strain evidence="2">sHm</strain>
    </source>
</reference>
<protein>
    <submittedName>
        <fullName evidence="1">Uncharacterized protein</fullName>
    </submittedName>
</protein>
<sequence length="82" mass="9498">MLYSKKTENLITEKEKQVFKEKTTTNSRKIKPQLPITTSLAEILLNNNEKLVGTITSDQYLNKDNKQVPLYKVIKTSEPMKK</sequence>
<proteinExistence type="predicted"/>
<dbReference type="RefSeq" id="WP_281749516.1">
    <property type="nucleotide sequence ID" value="NZ_AP026933.1"/>
</dbReference>
<evidence type="ECO:0000313" key="2">
    <source>
        <dbReference type="Proteomes" id="UP001163387"/>
    </source>
</evidence>
<dbReference type="EMBL" id="AP026933">
    <property type="protein sequence ID" value="BDT03588.1"/>
    <property type="molecule type" value="Genomic_DNA"/>
</dbReference>
<accession>A0ABN6SXG1</accession>